<keyword evidence="1" id="KW-0805">Transcription regulation</keyword>
<dbReference type="SUPFAM" id="SSF46689">
    <property type="entry name" value="Homeodomain-like"/>
    <property type="match status" value="1"/>
</dbReference>
<dbReference type="AlphaFoldDB" id="J4JVQ5"/>
<dbReference type="Pfam" id="PF00440">
    <property type="entry name" value="TetR_N"/>
    <property type="match status" value="1"/>
</dbReference>
<dbReference type="InterPro" id="IPR009057">
    <property type="entry name" value="Homeodomain-like_sf"/>
</dbReference>
<evidence type="ECO:0000256" key="2">
    <source>
        <dbReference type="ARBA" id="ARBA00023125"/>
    </source>
</evidence>
<dbReference type="GO" id="GO:0000976">
    <property type="term" value="F:transcription cis-regulatory region binding"/>
    <property type="evidence" value="ECO:0007669"/>
    <property type="project" value="TreeGrafter"/>
</dbReference>
<evidence type="ECO:0000256" key="3">
    <source>
        <dbReference type="ARBA" id="ARBA00023163"/>
    </source>
</evidence>
<dbReference type="InterPro" id="IPR023772">
    <property type="entry name" value="DNA-bd_HTH_TetR-type_CS"/>
</dbReference>
<dbReference type="InterPro" id="IPR041347">
    <property type="entry name" value="MftR_C"/>
</dbReference>
<evidence type="ECO:0000256" key="1">
    <source>
        <dbReference type="ARBA" id="ARBA00023015"/>
    </source>
</evidence>
<dbReference type="STRING" id="1041522.GCA_002105755_02152"/>
<dbReference type="InterPro" id="IPR050109">
    <property type="entry name" value="HTH-type_TetR-like_transc_reg"/>
</dbReference>
<proteinExistence type="predicted"/>
<name>J4JVQ5_9MYCO</name>
<evidence type="ECO:0000313" key="6">
    <source>
        <dbReference type="EMBL" id="EJO89447.1"/>
    </source>
</evidence>
<keyword evidence="2 4" id="KW-0238">DNA-binding</keyword>
<dbReference type="InterPro" id="IPR001647">
    <property type="entry name" value="HTH_TetR"/>
</dbReference>
<dbReference type="PROSITE" id="PS01081">
    <property type="entry name" value="HTH_TETR_1"/>
    <property type="match status" value="1"/>
</dbReference>
<dbReference type="Pfam" id="PF17754">
    <property type="entry name" value="TetR_C_14"/>
    <property type="match status" value="1"/>
</dbReference>
<evidence type="ECO:0000259" key="5">
    <source>
        <dbReference type="PROSITE" id="PS50977"/>
    </source>
</evidence>
<accession>J4JVQ5</accession>
<dbReference type="GO" id="GO:0003700">
    <property type="term" value="F:DNA-binding transcription factor activity"/>
    <property type="evidence" value="ECO:0007669"/>
    <property type="project" value="TreeGrafter"/>
</dbReference>
<feature type="domain" description="HTH tetR-type" evidence="5">
    <location>
        <begin position="10"/>
        <end position="70"/>
    </location>
</feature>
<gene>
    <name evidence="6" type="ORF">MCOL_V204640</name>
</gene>
<protein>
    <submittedName>
        <fullName evidence="6">TetR family transcriptional regulator</fullName>
    </submittedName>
</protein>
<dbReference type="OrthoDB" id="4143918at2"/>
<sequence length="191" mass="21098">MTSLRERNRSRAKRDIGAAALTLFEEQGYAATTVEQIARRAGLSPATFFRYFGSKEEVLFVNEQDAVDGLVAAVAARRDQAQTLQALSAPVVAFAHDYLNDAEAETQRVTRLVMTTRELEARSMHMRLRWEHALAKQLASEQGKEVEAADVLLANLAISCLAAALWQWQSATDAVDVADATRRMFQLAATV</sequence>
<reference evidence="6 7" key="1">
    <citation type="journal article" date="2011" name="J. Bacteriol.">
        <title>Genome sequence of the Mycobacterium colombiense type strain, CECT 3035.</title>
        <authorList>
            <person name="Gonzalez-Perez M."/>
            <person name="Murcia M.I."/>
            <person name="Landsman D."/>
            <person name="Jordan I.K."/>
            <person name="Marino-Ramirez L."/>
        </authorList>
    </citation>
    <scope>NUCLEOTIDE SEQUENCE [LARGE SCALE GENOMIC DNA]</scope>
    <source>
        <strain evidence="6 7">CECT 3035</strain>
    </source>
</reference>
<dbReference type="Gene3D" id="1.10.10.60">
    <property type="entry name" value="Homeodomain-like"/>
    <property type="match status" value="1"/>
</dbReference>
<evidence type="ECO:0000313" key="7">
    <source>
        <dbReference type="Proteomes" id="UP000006455"/>
    </source>
</evidence>
<dbReference type="Proteomes" id="UP000006455">
    <property type="component" value="Unassembled WGS sequence"/>
</dbReference>
<evidence type="ECO:0000256" key="4">
    <source>
        <dbReference type="PROSITE-ProRule" id="PRU00335"/>
    </source>
</evidence>
<feature type="DNA-binding region" description="H-T-H motif" evidence="4">
    <location>
        <begin position="33"/>
        <end position="52"/>
    </location>
</feature>
<dbReference type="Gene3D" id="1.10.357.10">
    <property type="entry name" value="Tetracycline Repressor, domain 2"/>
    <property type="match status" value="1"/>
</dbReference>
<dbReference type="PANTHER" id="PTHR30055:SF238">
    <property type="entry name" value="MYCOFACTOCIN BIOSYNTHESIS TRANSCRIPTIONAL REGULATOR MFTR-RELATED"/>
    <property type="match status" value="1"/>
</dbReference>
<comment type="caution">
    <text evidence="6">The sequence shown here is derived from an EMBL/GenBank/DDBJ whole genome shotgun (WGS) entry which is preliminary data.</text>
</comment>
<keyword evidence="3" id="KW-0804">Transcription</keyword>
<dbReference type="PRINTS" id="PR00455">
    <property type="entry name" value="HTHTETR"/>
</dbReference>
<dbReference type="eggNOG" id="COG1309">
    <property type="taxonomic scope" value="Bacteria"/>
</dbReference>
<dbReference type="PANTHER" id="PTHR30055">
    <property type="entry name" value="HTH-TYPE TRANSCRIPTIONAL REGULATOR RUTR"/>
    <property type="match status" value="1"/>
</dbReference>
<dbReference type="EMBL" id="AFVW02000002">
    <property type="protein sequence ID" value="EJO89447.1"/>
    <property type="molecule type" value="Genomic_DNA"/>
</dbReference>
<dbReference type="PROSITE" id="PS50977">
    <property type="entry name" value="HTH_TETR_2"/>
    <property type="match status" value="1"/>
</dbReference>
<organism evidence="6 7">
    <name type="scientific">Mycobacterium colombiense CECT 3035</name>
    <dbReference type="NCBI Taxonomy" id="1041522"/>
    <lineage>
        <taxon>Bacteria</taxon>
        <taxon>Bacillati</taxon>
        <taxon>Actinomycetota</taxon>
        <taxon>Actinomycetes</taxon>
        <taxon>Mycobacteriales</taxon>
        <taxon>Mycobacteriaceae</taxon>
        <taxon>Mycobacterium</taxon>
        <taxon>Mycobacterium avium complex (MAC)</taxon>
    </lineage>
</organism>